<dbReference type="InterPro" id="IPR036388">
    <property type="entry name" value="WH-like_DNA-bd_sf"/>
</dbReference>
<dbReference type="KEGG" id="dko:I596_3711"/>
<accession>A0A160DYJ4</accession>
<gene>
    <name evidence="2" type="ORF">I596_3711</name>
</gene>
<proteinExistence type="predicted"/>
<dbReference type="Gene3D" id="1.10.10.10">
    <property type="entry name" value="Winged helix-like DNA-binding domain superfamily/Winged helix DNA-binding domain"/>
    <property type="match status" value="2"/>
</dbReference>
<evidence type="ECO:0000313" key="2">
    <source>
        <dbReference type="EMBL" id="ANB19694.1"/>
    </source>
</evidence>
<dbReference type="OrthoDB" id="5932488at2"/>
<dbReference type="GO" id="GO:0003677">
    <property type="term" value="F:DNA binding"/>
    <property type="evidence" value="ECO:0007669"/>
    <property type="project" value="InterPro"/>
</dbReference>
<dbReference type="InterPro" id="IPR051797">
    <property type="entry name" value="TrmB-like"/>
</dbReference>
<protein>
    <submittedName>
        <fullName evidence="2">Transcriptional regulator</fullName>
    </submittedName>
</protein>
<dbReference type="SUPFAM" id="SSF46894">
    <property type="entry name" value="C-terminal effector domain of the bipartite response regulators"/>
    <property type="match status" value="1"/>
</dbReference>
<dbReference type="STRING" id="1300342.I596_3711"/>
<dbReference type="SUPFAM" id="SSF46785">
    <property type="entry name" value="Winged helix' DNA-binding domain"/>
    <property type="match status" value="1"/>
</dbReference>
<feature type="domain" description="HTH luxR-type" evidence="1">
    <location>
        <begin position="278"/>
        <end position="335"/>
    </location>
</feature>
<dbReference type="SMART" id="SM00421">
    <property type="entry name" value="HTH_LUXR"/>
    <property type="match status" value="1"/>
</dbReference>
<dbReference type="GO" id="GO:0006355">
    <property type="term" value="P:regulation of DNA-templated transcription"/>
    <property type="evidence" value="ECO:0007669"/>
    <property type="project" value="InterPro"/>
</dbReference>
<name>A0A160DYJ4_9GAMM</name>
<evidence type="ECO:0000259" key="1">
    <source>
        <dbReference type="SMART" id="SM00421"/>
    </source>
</evidence>
<dbReference type="PANTHER" id="PTHR34293">
    <property type="entry name" value="HTH-TYPE TRANSCRIPTIONAL REGULATOR TRMBL2"/>
    <property type="match status" value="1"/>
</dbReference>
<dbReference type="AlphaFoldDB" id="A0A160DYJ4"/>
<evidence type="ECO:0000313" key="3">
    <source>
        <dbReference type="Proteomes" id="UP000076830"/>
    </source>
</evidence>
<dbReference type="InterPro" id="IPR000792">
    <property type="entry name" value="Tscrpt_reg_LuxR_C"/>
</dbReference>
<reference evidence="2 3" key="1">
    <citation type="submission" date="2016-04" db="EMBL/GenBank/DDBJ databases">
        <title>Complete genome sequence of Dokdonella koreensis DS-123T.</title>
        <authorList>
            <person name="Kim J.F."/>
            <person name="Lee H."/>
            <person name="Kwak M.-J."/>
        </authorList>
    </citation>
    <scope>NUCLEOTIDE SEQUENCE [LARGE SCALE GENOMIC DNA]</scope>
    <source>
        <strain evidence="2 3">DS-123</strain>
    </source>
</reference>
<sequence>MMSDAFAPGDHPASPALAVLGLAAIEEDAYRTLLRSAGASVAELAAQLSLPVARARVLVADLSAKGLVVPSRQRPRRYRAVPPDIVLEALIQRQADALARAGAAAAALIEEFRPAVFRVAPGNDVIEVLDDAERVRRAIVEIQRGARTECLCLDKPPYVAGPPHTVDAAEIDGLARGVAYRTLIDVEAFDAPGVLERVRVCMEAGAEVRVGSGLSLKLLIADGQAGLIPMSLQALGGPVLLVRASSLLEALRDYFDLLWRQAAPLSVADCARSDPADPRAVLDSEQRLLTRLAAGSNDKATAAALGLSPRTLDRRIGAFMKRIGARTRFQAGWLAAHRFGMREDA</sequence>
<dbReference type="Proteomes" id="UP000076830">
    <property type="component" value="Chromosome"/>
</dbReference>
<dbReference type="EMBL" id="CP015249">
    <property type="protein sequence ID" value="ANB19694.1"/>
    <property type="molecule type" value="Genomic_DNA"/>
</dbReference>
<dbReference type="InterPro" id="IPR036390">
    <property type="entry name" value="WH_DNA-bd_sf"/>
</dbReference>
<organism evidence="2 3">
    <name type="scientific">Dokdonella koreensis DS-123</name>
    <dbReference type="NCBI Taxonomy" id="1300342"/>
    <lineage>
        <taxon>Bacteria</taxon>
        <taxon>Pseudomonadati</taxon>
        <taxon>Pseudomonadota</taxon>
        <taxon>Gammaproteobacteria</taxon>
        <taxon>Lysobacterales</taxon>
        <taxon>Rhodanobacteraceae</taxon>
        <taxon>Dokdonella</taxon>
    </lineage>
</organism>
<dbReference type="InterPro" id="IPR002831">
    <property type="entry name" value="Tscrpt_reg_TrmB_N"/>
</dbReference>
<dbReference type="PANTHER" id="PTHR34293:SF1">
    <property type="entry name" value="HTH-TYPE TRANSCRIPTIONAL REGULATOR TRMBL2"/>
    <property type="match status" value="1"/>
</dbReference>
<dbReference type="InterPro" id="IPR016032">
    <property type="entry name" value="Sig_transdc_resp-reg_C-effctor"/>
</dbReference>
<keyword evidence="3" id="KW-1185">Reference proteome</keyword>
<dbReference type="Pfam" id="PF01978">
    <property type="entry name" value="TrmB"/>
    <property type="match status" value="1"/>
</dbReference>